<accession>A0A3S5HJY0</accession>
<organism evidence="3 4">
    <name type="scientific">Erysipelothrix piscisicarius</name>
    <dbReference type="NCBI Taxonomy" id="2485784"/>
    <lineage>
        <taxon>Bacteria</taxon>
        <taxon>Bacillati</taxon>
        <taxon>Bacillota</taxon>
        <taxon>Erysipelotrichia</taxon>
        <taxon>Erysipelotrichales</taxon>
        <taxon>Erysipelotrichaceae</taxon>
        <taxon>Erysipelothrix</taxon>
    </lineage>
</organism>
<keyword evidence="1" id="KW-1133">Transmembrane helix</keyword>
<feature type="transmembrane region" description="Helical" evidence="1">
    <location>
        <begin position="144"/>
        <end position="165"/>
    </location>
</feature>
<feature type="domain" description="Mga helix-turn-helix" evidence="2">
    <location>
        <begin position="81"/>
        <end position="138"/>
    </location>
</feature>
<evidence type="ECO:0000256" key="1">
    <source>
        <dbReference type="SAM" id="Phobius"/>
    </source>
</evidence>
<dbReference type="RefSeq" id="WP_125163735.1">
    <property type="nucleotide sequence ID" value="NZ_CP034234.1"/>
</dbReference>
<proteinExistence type="predicted"/>
<evidence type="ECO:0000313" key="4">
    <source>
        <dbReference type="Proteomes" id="UP000278804"/>
    </source>
</evidence>
<dbReference type="InterPro" id="IPR007737">
    <property type="entry name" value="Mga_HTH"/>
</dbReference>
<keyword evidence="1" id="KW-0472">Membrane</keyword>
<dbReference type="Proteomes" id="UP000278804">
    <property type="component" value="Chromosome"/>
</dbReference>
<keyword evidence="1" id="KW-0812">Transmembrane</keyword>
<protein>
    <recommendedName>
        <fullName evidence="2">Mga helix-turn-helix domain-containing protein</fullName>
    </recommendedName>
</protein>
<dbReference type="AlphaFoldDB" id="A0A3S5HJY0"/>
<keyword evidence="4" id="KW-1185">Reference proteome</keyword>
<reference evidence="3 4" key="1">
    <citation type="journal article" date="2020" name="Int. J. Syst. Evol. Microbiol.">
        <title>Description of Erysipelothrix piscisicarius sp. nov., an emergent fish pathogen, and assessment of virulence using a tiger barb (Puntigrus tetrazona) infection model.</title>
        <authorList>
            <person name="Pomaranski E.K."/>
            <person name="Griffin M.J."/>
            <person name="Camus A.C."/>
            <person name="Armwood A.R."/>
            <person name="Shelley J."/>
            <person name="Waldbieser G.C."/>
            <person name="LaFrentz B.R."/>
            <person name="Garcia J.C."/>
            <person name="Yanong R."/>
            <person name="Soto E."/>
        </authorList>
    </citation>
    <scope>NUCLEOTIDE SEQUENCE [LARGE SCALE GENOMIC DNA]</scope>
    <source>
        <strain evidence="3 4">15TAL0474</strain>
    </source>
</reference>
<name>A0A3S5HJY0_9FIRM</name>
<dbReference type="Pfam" id="PF05043">
    <property type="entry name" value="Mga"/>
    <property type="match status" value="1"/>
</dbReference>
<evidence type="ECO:0000313" key="3">
    <source>
        <dbReference type="EMBL" id="AZK43511.1"/>
    </source>
</evidence>
<dbReference type="KEGG" id="eri:EEI45_00630"/>
<sequence length="437" mass="52081">MKQLVSYKTQRLLLIMEALTYSKSIYISEIQNINQCSRTTIYDDIDFLINEWGSYLELTTDKTQLSMRNYAMCDLIDFKTDLLQSEFSINLLIHIFLNPYCTLYDLVDSLQYSESYIRKQISEINMYLTVYNSQIFYDPKTRKYALITYNSFTFCFLIAEILILMDMPDVLPKIEIFIDAKFWNQFNEADIFLSAHSTEILQCALNVCNLRINQKFYSMERLSHDYQTAKEMLILSNFLDETREYFDAHITKFLKENGFILSKLKLKELLDLYTIIVIKAYLFPEKIDRFSNRFDLFYQKFKRNNPYFAGIFEQYLDNFQIKFKINVREYAGEIMFELYSHVHDLRKYPILKIGIYSDLGINHNQSLLLGIRKHFTVQNLQIYNPYDHYDIVVTTSTAHVSQFHNFDELITVSDLLGQYDFMEIYNAIYRKIDLVAP</sequence>
<evidence type="ECO:0000259" key="2">
    <source>
        <dbReference type="Pfam" id="PF05043"/>
    </source>
</evidence>
<gene>
    <name evidence="3" type="ORF">EEI45_00630</name>
</gene>
<dbReference type="EMBL" id="CP034234">
    <property type="protein sequence ID" value="AZK43511.1"/>
    <property type="molecule type" value="Genomic_DNA"/>
</dbReference>